<keyword evidence="2" id="KW-0472">Membrane</keyword>
<keyword evidence="4" id="KW-0378">Hydrolase</keyword>
<keyword evidence="5" id="KW-1185">Reference proteome</keyword>
<sequence>MFPANPILLLGLIVVSYLVLRFLYKSSALHIIKKWWRVIEDRCSCSSVLQSSAIQRAYAGKSALQESLSLPEFASFGEDSDFANLFSGNKSNEINVVFDPDQTVIDTFLSARVRWTNEKGVSDGSRALVLKIRRNDKRRILRPYLQHIHTVFDEIEQRRKEVKLYINAETNPEKNGRWRSVPFSHPGTIDAVAMQADLKTKVKSDLESFLKSKQYYNRLGRVWKRSYLLYGPSGTGKSSFVAGMAKFLCYDVYDINLSNVVDDSDLKMLLLQTTNKSLIVIEDLDRYLAEKSTAVSLSGILNFMDGILSCCGEERVMVFTMNVKDQIDPSVLRPGRIDVHVHFPPCDFSAFKTLANSYLGLKEHKLFPQVEEIFQTGSSLSPAEIGEIMISNRTSPSRALKSVITALQTNAEHGRASSRGGQCLTASFIR</sequence>
<dbReference type="InterPro" id="IPR058017">
    <property type="entry name" value="At3g28540-like_C"/>
</dbReference>
<dbReference type="PANTHER" id="PTHR23070">
    <property type="entry name" value="BCS1 AAA-TYPE ATPASE"/>
    <property type="match status" value="1"/>
</dbReference>
<dbReference type="InterPro" id="IPR050747">
    <property type="entry name" value="Mitochondrial_chaperone_BCS1"/>
</dbReference>
<accession>A0A7J0G6H9</accession>
<reference evidence="4 5" key="1">
    <citation type="submission" date="2019-07" db="EMBL/GenBank/DDBJ databases">
        <title>De Novo Assembly of kiwifruit Actinidia rufa.</title>
        <authorList>
            <person name="Sugita-Konishi S."/>
            <person name="Sato K."/>
            <person name="Mori E."/>
            <person name="Abe Y."/>
            <person name="Kisaki G."/>
            <person name="Hamano K."/>
            <person name="Suezawa K."/>
            <person name="Otani M."/>
            <person name="Fukuda T."/>
            <person name="Manabe T."/>
            <person name="Gomi K."/>
            <person name="Tabuchi M."/>
            <person name="Akimitsu K."/>
            <person name="Kataoka I."/>
        </authorList>
    </citation>
    <scope>NUCLEOTIDE SEQUENCE [LARGE SCALE GENOMIC DNA]</scope>
    <source>
        <strain evidence="5">cv. Fuchu</strain>
    </source>
</reference>
<name>A0A7J0G6H9_9ERIC</name>
<dbReference type="InterPro" id="IPR027417">
    <property type="entry name" value="P-loop_NTPase"/>
</dbReference>
<dbReference type="InterPro" id="IPR003959">
    <property type="entry name" value="ATPase_AAA_core"/>
</dbReference>
<dbReference type="Pfam" id="PF25568">
    <property type="entry name" value="AAA_lid_At3g28540"/>
    <property type="match status" value="1"/>
</dbReference>
<evidence type="ECO:0000313" key="5">
    <source>
        <dbReference type="Proteomes" id="UP000585474"/>
    </source>
</evidence>
<dbReference type="GO" id="GO:0005524">
    <property type="term" value="F:ATP binding"/>
    <property type="evidence" value="ECO:0007669"/>
    <property type="project" value="InterPro"/>
</dbReference>
<dbReference type="AlphaFoldDB" id="A0A7J0G6H9"/>
<keyword evidence="2" id="KW-1133">Transmembrane helix</keyword>
<gene>
    <name evidence="4" type="ORF">Acr_18g0005650</name>
</gene>
<protein>
    <submittedName>
        <fullName evidence="4">P-loop containing nucleoside triphosphate hydrolases superfamily protein</fullName>
    </submittedName>
</protein>
<dbReference type="EMBL" id="BJWL01000018">
    <property type="protein sequence ID" value="GFZ06395.1"/>
    <property type="molecule type" value="Genomic_DNA"/>
</dbReference>
<keyword evidence="2" id="KW-0812">Transmembrane</keyword>
<dbReference type="OrthoDB" id="10251412at2759"/>
<feature type="domain" description="AAA+ ATPase" evidence="3">
    <location>
        <begin position="223"/>
        <end position="347"/>
    </location>
</feature>
<dbReference type="SUPFAM" id="SSF52540">
    <property type="entry name" value="P-loop containing nucleoside triphosphate hydrolases"/>
    <property type="match status" value="1"/>
</dbReference>
<dbReference type="Proteomes" id="UP000585474">
    <property type="component" value="Unassembled WGS sequence"/>
</dbReference>
<dbReference type="Gene3D" id="3.40.50.300">
    <property type="entry name" value="P-loop containing nucleotide triphosphate hydrolases"/>
    <property type="match status" value="1"/>
</dbReference>
<evidence type="ECO:0000256" key="2">
    <source>
        <dbReference type="SAM" id="Phobius"/>
    </source>
</evidence>
<dbReference type="Gene3D" id="6.10.280.40">
    <property type="match status" value="1"/>
</dbReference>
<proteinExistence type="inferred from homology"/>
<dbReference type="SMART" id="SM00382">
    <property type="entry name" value="AAA"/>
    <property type="match status" value="1"/>
</dbReference>
<comment type="caution">
    <text evidence="4">The sequence shown here is derived from an EMBL/GenBank/DDBJ whole genome shotgun (WGS) entry which is preliminary data.</text>
</comment>
<organism evidence="4 5">
    <name type="scientific">Actinidia rufa</name>
    <dbReference type="NCBI Taxonomy" id="165716"/>
    <lineage>
        <taxon>Eukaryota</taxon>
        <taxon>Viridiplantae</taxon>
        <taxon>Streptophyta</taxon>
        <taxon>Embryophyta</taxon>
        <taxon>Tracheophyta</taxon>
        <taxon>Spermatophyta</taxon>
        <taxon>Magnoliopsida</taxon>
        <taxon>eudicotyledons</taxon>
        <taxon>Gunneridae</taxon>
        <taxon>Pentapetalae</taxon>
        <taxon>asterids</taxon>
        <taxon>Ericales</taxon>
        <taxon>Actinidiaceae</taxon>
        <taxon>Actinidia</taxon>
    </lineage>
</organism>
<feature type="transmembrane region" description="Helical" evidence="2">
    <location>
        <begin position="6"/>
        <end position="24"/>
    </location>
</feature>
<dbReference type="GO" id="GO:0016887">
    <property type="term" value="F:ATP hydrolysis activity"/>
    <property type="evidence" value="ECO:0007669"/>
    <property type="project" value="InterPro"/>
</dbReference>
<evidence type="ECO:0000256" key="1">
    <source>
        <dbReference type="ARBA" id="ARBA00007448"/>
    </source>
</evidence>
<dbReference type="InterPro" id="IPR003593">
    <property type="entry name" value="AAA+_ATPase"/>
</dbReference>
<evidence type="ECO:0000313" key="4">
    <source>
        <dbReference type="EMBL" id="GFZ06395.1"/>
    </source>
</evidence>
<comment type="similarity">
    <text evidence="1">Belongs to the AAA ATPase family. BCS1 subfamily.</text>
</comment>
<dbReference type="Pfam" id="PF00004">
    <property type="entry name" value="AAA"/>
    <property type="match status" value="1"/>
</dbReference>
<evidence type="ECO:0000259" key="3">
    <source>
        <dbReference type="SMART" id="SM00382"/>
    </source>
</evidence>